<keyword evidence="2" id="KW-1185">Reference proteome</keyword>
<dbReference type="AlphaFoldDB" id="A0A5S9Q9U2"/>
<dbReference type="EMBL" id="CACSIP010000013">
    <property type="protein sequence ID" value="CAA0114584.1"/>
    <property type="molecule type" value="Genomic_DNA"/>
</dbReference>
<reference evidence="1 2" key="1">
    <citation type="submission" date="2019-11" db="EMBL/GenBank/DDBJ databases">
        <authorList>
            <person name="Holert J."/>
        </authorList>
    </citation>
    <scope>NUCLEOTIDE SEQUENCE [LARGE SCALE GENOMIC DNA]</scope>
    <source>
        <strain evidence="1">BC8_1</strain>
    </source>
</reference>
<protein>
    <submittedName>
        <fullName evidence="1">Uncharacterized protein</fullName>
    </submittedName>
</protein>
<sequence length="38" mass="3798">MGSTRGGESLMALKQFDLSGEVAIVTGAGKASARTSRG</sequence>
<evidence type="ECO:0000313" key="2">
    <source>
        <dbReference type="Proteomes" id="UP000430146"/>
    </source>
</evidence>
<evidence type="ECO:0000313" key="1">
    <source>
        <dbReference type="EMBL" id="CAA0114584.1"/>
    </source>
</evidence>
<gene>
    <name evidence="1" type="ORF">AELLOGFF_03760</name>
</gene>
<organism evidence="1 2">
    <name type="scientific">Mycolicibacterium vanbaalenii</name>
    <name type="common">Mycobacterium vanbaalenii</name>
    <dbReference type="NCBI Taxonomy" id="110539"/>
    <lineage>
        <taxon>Bacteria</taxon>
        <taxon>Bacillati</taxon>
        <taxon>Actinomycetota</taxon>
        <taxon>Actinomycetes</taxon>
        <taxon>Mycobacteriales</taxon>
        <taxon>Mycobacteriaceae</taxon>
        <taxon>Mycolicibacterium</taxon>
    </lineage>
</organism>
<proteinExistence type="predicted"/>
<dbReference type="Proteomes" id="UP000430146">
    <property type="component" value="Unassembled WGS sequence"/>
</dbReference>
<name>A0A5S9Q9U2_MYCVN</name>
<accession>A0A5S9Q9U2</accession>